<dbReference type="RefSeq" id="WP_268746805.1">
    <property type="nucleotide sequence ID" value="NZ_ALPT02000035.1"/>
</dbReference>
<dbReference type="EMBL" id="JALP01000264">
    <property type="protein sequence ID" value="THG89102.1"/>
    <property type="molecule type" value="Genomic_DNA"/>
</dbReference>
<evidence type="ECO:0000313" key="2">
    <source>
        <dbReference type="EMBL" id="THG89102.1"/>
    </source>
</evidence>
<protein>
    <submittedName>
        <fullName evidence="2">Uncharacterized protein</fullName>
    </submittedName>
</protein>
<gene>
    <name evidence="2" type="ORF">AJ85_19545</name>
</gene>
<organism evidence="2 3">
    <name type="scientific">Alkalihalobacillus alcalophilus ATCC 27647 = CGMCC 1.3604</name>
    <dbReference type="NCBI Taxonomy" id="1218173"/>
    <lineage>
        <taxon>Bacteria</taxon>
        <taxon>Bacillati</taxon>
        <taxon>Bacillota</taxon>
        <taxon>Bacilli</taxon>
        <taxon>Bacillales</taxon>
        <taxon>Bacillaceae</taxon>
        <taxon>Alkalihalobacillus</taxon>
    </lineage>
</organism>
<feature type="transmembrane region" description="Helical" evidence="1">
    <location>
        <begin position="12"/>
        <end position="35"/>
    </location>
</feature>
<evidence type="ECO:0000256" key="1">
    <source>
        <dbReference type="SAM" id="Phobius"/>
    </source>
</evidence>
<keyword evidence="1" id="KW-0472">Membrane</keyword>
<name>A0A4V3X868_ALKAL</name>
<keyword evidence="1" id="KW-0812">Transmembrane</keyword>
<proteinExistence type="predicted"/>
<sequence>MAKTKKNLDISDALFGLLFGLILMIVVFLFAHHVLGLEYFPA</sequence>
<dbReference type="Proteomes" id="UP000297014">
    <property type="component" value="Unassembled WGS sequence"/>
</dbReference>
<reference evidence="2 3" key="1">
    <citation type="submission" date="2014-01" db="EMBL/GenBank/DDBJ databases">
        <title>Draft genome sequencing of Bacillus alcalophilus CGMCC 1.3604.</title>
        <authorList>
            <person name="Yang J."/>
            <person name="Diao L."/>
            <person name="Yang S."/>
        </authorList>
    </citation>
    <scope>NUCLEOTIDE SEQUENCE [LARGE SCALE GENOMIC DNA]</scope>
    <source>
        <strain evidence="2 3">CGMCC 1.3604</strain>
    </source>
</reference>
<evidence type="ECO:0000313" key="3">
    <source>
        <dbReference type="Proteomes" id="UP000297014"/>
    </source>
</evidence>
<dbReference type="AlphaFoldDB" id="A0A4V3X868"/>
<accession>A0A4V3X868</accession>
<comment type="caution">
    <text evidence="2">The sequence shown here is derived from an EMBL/GenBank/DDBJ whole genome shotgun (WGS) entry which is preliminary data.</text>
</comment>
<keyword evidence="1" id="KW-1133">Transmembrane helix</keyword>